<comment type="similarity">
    <text evidence="8">Belongs to the protein kinase superfamily. Ser/Thr protein kinase family. CDC5/Polo subfamily.</text>
</comment>
<dbReference type="Proteomes" id="UP000053780">
    <property type="component" value="Unassembled WGS sequence"/>
</dbReference>
<protein>
    <recommendedName>
        <fullName evidence="8">Serine/threonine-protein kinase</fullName>
        <ecNumber evidence="8">2.7.11.21</ecNumber>
    </recommendedName>
</protein>
<dbReference type="InterPro" id="IPR036947">
    <property type="entry name" value="POLO_box_dom_sf"/>
</dbReference>
<dbReference type="InterPro" id="IPR000719">
    <property type="entry name" value="Prot_kinase_dom"/>
</dbReference>
<sequence>MASKVDLYFKIGTIVIDPETGTKYTLKKYLGRGAYAQCYLVHLDDGDSYAMKIVKLKELKSKKVHEKLKSELEIHSSLDHEFVVKMYKYFKNDEYVFMLLELCEQGALDSLLKRNGKLKERYVVKFVKQIVLGLIYLHECNVVHRDLKLGNLFLDSKLNIKIGDFGLSARIVNGERKVTMCGTPNYIAPEVLYGKDGGHSYEVDIWSVGVIIYTLLIGVPPFQKDKVEEIYKEIKHTNYIFPQDCDLSSAAIDLINQILTLDPLERPTLQEILNHKFLNKKEHFLLRIYKNLVTNKYKEQEITNDYIVFSIPLNKYKGIGYILKSGTYGFYFNDKRNIMLKPNKKSLLYIQANVINGKKTFLQEEHLVEKIPEDILPFYKILEDFIDKFEFDYEFQDMKQAFIIKIRKIKGGLLFVMSDSTLIFDFSNDNKVIISNGGERVLCYKGLKICNLDKMVRENCIEIIKKCLDGQ</sequence>
<evidence type="ECO:0000256" key="2">
    <source>
        <dbReference type="ARBA" id="ARBA00022679"/>
    </source>
</evidence>
<dbReference type="FunFam" id="1.10.510.10:FF:000571">
    <property type="entry name" value="Maternal embryonic leucine zipper kinase"/>
    <property type="match status" value="1"/>
</dbReference>
<organism evidence="11 12">
    <name type="scientific">Vairimorpha apis BRL 01</name>
    <dbReference type="NCBI Taxonomy" id="1037528"/>
    <lineage>
        <taxon>Eukaryota</taxon>
        <taxon>Fungi</taxon>
        <taxon>Fungi incertae sedis</taxon>
        <taxon>Microsporidia</taxon>
        <taxon>Nosematidae</taxon>
        <taxon>Vairimorpha</taxon>
    </lineage>
</organism>
<dbReference type="PROSITE" id="PS00107">
    <property type="entry name" value="PROTEIN_KINASE_ATP"/>
    <property type="match status" value="1"/>
</dbReference>
<reference evidence="11 12" key="1">
    <citation type="journal article" date="2013" name="BMC Genomics">
        <title>Genome sequencing and comparative genomics of honey bee microsporidia, Nosema apis reveal novel insights into host-parasite interactions.</title>
        <authorList>
            <person name="Chen Yp."/>
            <person name="Pettis J.S."/>
            <person name="Zhao Y."/>
            <person name="Liu X."/>
            <person name="Tallon L.J."/>
            <person name="Sadzewicz L.D."/>
            <person name="Li R."/>
            <person name="Zheng H."/>
            <person name="Huang S."/>
            <person name="Zhang X."/>
            <person name="Hamilton M.C."/>
            <person name="Pernal S.F."/>
            <person name="Melathopoulos A.P."/>
            <person name="Yan X."/>
            <person name="Evans J.D."/>
        </authorList>
    </citation>
    <scope>NUCLEOTIDE SEQUENCE [LARGE SCALE GENOMIC DNA]</scope>
    <source>
        <strain evidence="11 12">BRL 01</strain>
    </source>
</reference>
<dbReference type="AlphaFoldDB" id="T0MG18"/>
<dbReference type="Gene3D" id="3.30.1120.30">
    <property type="entry name" value="POLO box domain"/>
    <property type="match status" value="1"/>
</dbReference>
<proteinExistence type="inferred from homology"/>
<dbReference type="VEuPathDB" id="MicrosporidiaDB:NAPIS_ORF02478"/>
<feature type="domain" description="Protein kinase" evidence="9">
    <location>
        <begin position="24"/>
        <end position="278"/>
    </location>
</feature>
<dbReference type="FunFam" id="3.30.200.20:FF:000042">
    <property type="entry name" value="Aurora kinase A"/>
    <property type="match status" value="1"/>
</dbReference>
<dbReference type="EMBL" id="KE647346">
    <property type="protein sequence ID" value="EQB59955.1"/>
    <property type="molecule type" value="Genomic_DNA"/>
</dbReference>
<dbReference type="PANTHER" id="PTHR24345">
    <property type="entry name" value="SERINE/THREONINE-PROTEIN KINASE PLK"/>
    <property type="match status" value="1"/>
</dbReference>
<dbReference type="Pfam" id="PF00659">
    <property type="entry name" value="POLO_box"/>
    <property type="match status" value="1"/>
</dbReference>
<evidence type="ECO:0000256" key="1">
    <source>
        <dbReference type="ARBA" id="ARBA00022527"/>
    </source>
</evidence>
<evidence type="ECO:0000256" key="6">
    <source>
        <dbReference type="PROSITE-ProRule" id="PRU10141"/>
    </source>
</evidence>
<evidence type="ECO:0000256" key="7">
    <source>
        <dbReference type="RuleBase" id="RU000304"/>
    </source>
</evidence>
<dbReference type="InterPro" id="IPR008271">
    <property type="entry name" value="Ser/Thr_kinase_AS"/>
</dbReference>
<evidence type="ECO:0000313" key="12">
    <source>
        <dbReference type="Proteomes" id="UP000053780"/>
    </source>
</evidence>
<dbReference type="Pfam" id="PF00069">
    <property type="entry name" value="Pkinase"/>
    <property type="match status" value="1"/>
</dbReference>
<dbReference type="InterPro" id="IPR000959">
    <property type="entry name" value="POLO_box_dom"/>
</dbReference>
<evidence type="ECO:0000256" key="8">
    <source>
        <dbReference type="RuleBase" id="RU361162"/>
    </source>
</evidence>
<keyword evidence="3 6" id="KW-0547">Nucleotide-binding</keyword>
<comment type="catalytic activity">
    <reaction evidence="8">
        <text>L-threonyl-[protein] + ATP = O-phospho-L-threonyl-[protein] + ADP + H(+)</text>
        <dbReference type="Rhea" id="RHEA:46608"/>
        <dbReference type="Rhea" id="RHEA-COMP:11060"/>
        <dbReference type="Rhea" id="RHEA-COMP:11605"/>
        <dbReference type="ChEBI" id="CHEBI:15378"/>
        <dbReference type="ChEBI" id="CHEBI:30013"/>
        <dbReference type="ChEBI" id="CHEBI:30616"/>
        <dbReference type="ChEBI" id="CHEBI:61977"/>
        <dbReference type="ChEBI" id="CHEBI:456216"/>
        <dbReference type="EC" id="2.7.11.21"/>
    </reaction>
</comment>
<dbReference type="OrthoDB" id="408964at2759"/>
<keyword evidence="4 8" id="KW-0418">Kinase</keyword>
<feature type="binding site" evidence="6">
    <location>
        <position position="52"/>
    </location>
    <ligand>
        <name>ATP</name>
        <dbReference type="ChEBI" id="CHEBI:30616"/>
    </ligand>
</feature>
<evidence type="ECO:0000259" key="9">
    <source>
        <dbReference type="PROSITE" id="PS50011"/>
    </source>
</evidence>
<dbReference type="SUPFAM" id="SSF56112">
    <property type="entry name" value="Protein kinase-like (PK-like)"/>
    <property type="match status" value="1"/>
</dbReference>
<dbReference type="EC" id="2.7.11.21" evidence="8"/>
<feature type="domain" description="POLO box" evidence="10">
    <location>
        <begin position="306"/>
        <end position="391"/>
    </location>
</feature>
<dbReference type="PROSITE" id="PS50078">
    <property type="entry name" value="POLO_BOX"/>
    <property type="match status" value="1"/>
</dbReference>
<name>T0MG18_9MICR</name>
<dbReference type="HOGENOM" id="CLU_000288_46_1_1"/>
<evidence type="ECO:0000259" key="10">
    <source>
        <dbReference type="PROSITE" id="PS50078"/>
    </source>
</evidence>
<dbReference type="SUPFAM" id="SSF82615">
    <property type="entry name" value="Polo-box domain"/>
    <property type="match status" value="1"/>
</dbReference>
<dbReference type="Gene3D" id="1.10.510.10">
    <property type="entry name" value="Transferase(Phosphotransferase) domain 1"/>
    <property type="match status" value="1"/>
</dbReference>
<evidence type="ECO:0000256" key="5">
    <source>
        <dbReference type="ARBA" id="ARBA00022840"/>
    </source>
</evidence>
<dbReference type="PROSITE" id="PS00108">
    <property type="entry name" value="PROTEIN_KINASE_ST"/>
    <property type="match status" value="1"/>
</dbReference>
<dbReference type="InterPro" id="IPR017441">
    <property type="entry name" value="Protein_kinase_ATP_BS"/>
</dbReference>
<keyword evidence="2 8" id="KW-0808">Transferase</keyword>
<dbReference type="PROSITE" id="PS50011">
    <property type="entry name" value="PROTEIN_KINASE_DOM"/>
    <property type="match status" value="1"/>
</dbReference>
<dbReference type="GO" id="GO:0005524">
    <property type="term" value="F:ATP binding"/>
    <property type="evidence" value="ECO:0007669"/>
    <property type="project" value="UniProtKB-UniRule"/>
</dbReference>
<dbReference type="SMART" id="SM00220">
    <property type="entry name" value="S_TKc"/>
    <property type="match status" value="1"/>
</dbReference>
<keyword evidence="5 6" id="KW-0067">ATP-binding</keyword>
<dbReference type="GO" id="GO:0005634">
    <property type="term" value="C:nucleus"/>
    <property type="evidence" value="ECO:0007669"/>
    <property type="project" value="TreeGrafter"/>
</dbReference>
<evidence type="ECO:0000256" key="3">
    <source>
        <dbReference type="ARBA" id="ARBA00022741"/>
    </source>
</evidence>
<accession>T0MG18</accession>
<evidence type="ECO:0000256" key="4">
    <source>
        <dbReference type="ARBA" id="ARBA00022777"/>
    </source>
</evidence>
<dbReference type="PANTHER" id="PTHR24345:SF0">
    <property type="entry name" value="CELL CYCLE SERINE_THREONINE-PROTEIN KINASE CDC5_MSD2"/>
    <property type="match status" value="1"/>
</dbReference>
<gene>
    <name evidence="11" type="ORF">NAPIS_ORF02478</name>
</gene>
<dbReference type="GO" id="GO:0004674">
    <property type="term" value="F:protein serine/threonine kinase activity"/>
    <property type="evidence" value="ECO:0007669"/>
    <property type="project" value="UniProtKB-KW"/>
</dbReference>
<evidence type="ECO:0000313" key="11">
    <source>
        <dbReference type="EMBL" id="EQB59955.1"/>
    </source>
</evidence>
<keyword evidence="1 7" id="KW-0723">Serine/threonine-protein kinase</keyword>
<keyword evidence="12" id="KW-1185">Reference proteome</keyword>
<dbReference type="InterPro" id="IPR011009">
    <property type="entry name" value="Kinase-like_dom_sf"/>
</dbReference>